<evidence type="ECO:0000256" key="3">
    <source>
        <dbReference type="ARBA" id="ARBA00022692"/>
    </source>
</evidence>
<proteinExistence type="predicted"/>
<evidence type="ECO:0000256" key="9">
    <source>
        <dbReference type="SAM" id="Phobius"/>
    </source>
</evidence>
<comment type="subcellular location">
    <subcellularLocation>
        <location evidence="8">Endomembrane system</location>
        <topology evidence="8">Single-pass type IV membrane protein</topology>
    </subcellularLocation>
    <subcellularLocation>
        <location evidence="1">Golgi apparatus membrane</location>
    </subcellularLocation>
</comment>
<dbReference type="GO" id="GO:0000139">
    <property type="term" value="C:Golgi membrane"/>
    <property type="evidence" value="ECO:0007669"/>
    <property type="project" value="UniProtKB-SubCell"/>
</dbReference>
<reference evidence="11" key="1">
    <citation type="submission" date="2021-02" db="EMBL/GenBank/DDBJ databases">
        <title>First Annotated Genome of the Yellow-green Alga Tribonema minus.</title>
        <authorList>
            <person name="Mahan K.M."/>
        </authorList>
    </citation>
    <scope>NUCLEOTIDE SEQUENCE</scope>
    <source>
        <strain evidence="11">UTEX B ZZ1240</strain>
    </source>
</reference>
<evidence type="ECO:0000256" key="6">
    <source>
        <dbReference type="ARBA" id="ARBA00023034"/>
    </source>
</evidence>
<keyword evidence="11" id="KW-0675">Receptor</keyword>
<accession>A0A835YRV7</accession>
<keyword evidence="3 9" id="KW-0812">Transmembrane</keyword>
<evidence type="ECO:0000256" key="4">
    <source>
        <dbReference type="ARBA" id="ARBA00022927"/>
    </source>
</evidence>
<feature type="transmembrane region" description="Helical" evidence="9">
    <location>
        <begin position="103"/>
        <end position="121"/>
    </location>
</feature>
<name>A0A835YRV7_9STRA</name>
<evidence type="ECO:0000256" key="8">
    <source>
        <dbReference type="ARBA" id="ARBA00046280"/>
    </source>
</evidence>
<keyword evidence="5 9" id="KW-1133">Transmembrane helix</keyword>
<dbReference type="PANTHER" id="PTHR12791">
    <property type="entry name" value="GOLGI SNARE BET1-RELATED"/>
    <property type="match status" value="1"/>
</dbReference>
<keyword evidence="6" id="KW-0333">Golgi apparatus</keyword>
<keyword evidence="7 9" id="KW-0472">Membrane</keyword>
<dbReference type="PROSITE" id="PS50192">
    <property type="entry name" value="T_SNARE"/>
    <property type="match status" value="1"/>
</dbReference>
<keyword evidence="12" id="KW-1185">Reference proteome</keyword>
<dbReference type="InterPro" id="IPR039899">
    <property type="entry name" value="BET1_SNARE"/>
</dbReference>
<dbReference type="Gene3D" id="1.20.5.110">
    <property type="match status" value="1"/>
</dbReference>
<organism evidence="11 12">
    <name type="scientific">Tribonema minus</name>
    <dbReference type="NCBI Taxonomy" id="303371"/>
    <lineage>
        <taxon>Eukaryota</taxon>
        <taxon>Sar</taxon>
        <taxon>Stramenopiles</taxon>
        <taxon>Ochrophyta</taxon>
        <taxon>PX clade</taxon>
        <taxon>Xanthophyceae</taxon>
        <taxon>Tribonematales</taxon>
        <taxon>Tribonemataceae</taxon>
        <taxon>Tribonema</taxon>
    </lineage>
</organism>
<protein>
    <submittedName>
        <fullName evidence="11">Soluble NSF attachment protein receptor</fullName>
    </submittedName>
</protein>
<feature type="domain" description="T-SNARE coiled-coil homology" evidence="10">
    <location>
        <begin position="32"/>
        <end position="94"/>
    </location>
</feature>
<evidence type="ECO:0000256" key="7">
    <source>
        <dbReference type="ARBA" id="ARBA00023136"/>
    </source>
</evidence>
<keyword evidence="2" id="KW-0813">Transport</keyword>
<dbReference type="CDD" id="cd15853">
    <property type="entry name" value="SNARE_Bet1"/>
    <property type="match status" value="1"/>
</dbReference>
<comment type="caution">
    <text evidence="11">The sequence shown here is derived from an EMBL/GenBank/DDBJ whole genome shotgun (WGS) entry which is preliminary data.</text>
</comment>
<evidence type="ECO:0000259" key="10">
    <source>
        <dbReference type="PROSITE" id="PS50192"/>
    </source>
</evidence>
<dbReference type="Proteomes" id="UP000664859">
    <property type="component" value="Unassembled WGS sequence"/>
</dbReference>
<evidence type="ECO:0000256" key="5">
    <source>
        <dbReference type="ARBA" id="ARBA00022989"/>
    </source>
</evidence>
<dbReference type="EMBL" id="JAFCMP010000434">
    <property type="protein sequence ID" value="KAG5179984.1"/>
    <property type="molecule type" value="Genomic_DNA"/>
</dbReference>
<gene>
    <name evidence="11" type="ORF">JKP88DRAFT_167241</name>
</gene>
<dbReference type="OrthoDB" id="261831at2759"/>
<evidence type="ECO:0000313" key="11">
    <source>
        <dbReference type="EMBL" id="KAG5179984.1"/>
    </source>
</evidence>
<dbReference type="AlphaFoldDB" id="A0A835YRV7"/>
<dbReference type="SMART" id="SM00397">
    <property type="entry name" value="t_SNARE"/>
    <property type="match status" value="1"/>
</dbReference>
<dbReference type="InterPro" id="IPR000727">
    <property type="entry name" value="T_SNARE_dom"/>
</dbReference>
<evidence type="ECO:0000256" key="1">
    <source>
        <dbReference type="ARBA" id="ARBA00004394"/>
    </source>
</evidence>
<keyword evidence="4" id="KW-0653">Protein transport</keyword>
<evidence type="ECO:0000313" key="12">
    <source>
        <dbReference type="Proteomes" id="UP000664859"/>
    </source>
</evidence>
<sequence>MSYGGGFGQGGGYGGGEPYNSNSARARETARNMLEMENDRHISNLSEQVSMLKGLTIDIGNEVNSQNTLLDGMSNSMFDANGLLGGTMKKIGTMMKRGGSKHMCYLVAFIVLTFLVIWWLMGKK</sequence>
<dbReference type="GO" id="GO:0015031">
    <property type="term" value="P:protein transport"/>
    <property type="evidence" value="ECO:0007669"/>
    <property type="project" value="UniProtKB-KW"/>
</dbReference>
<dbReference type="SUPFAM" id="SSF58038">
    <property type="entry name" value="SNARE fusion complex"/>
    <property type="match status" value="1"/>
</dbReference>
<evidence type="ECO:0000256" key="2">
    <source>
        <dbReference type="ARBA" id="ARBA00022448"/>
    </source>
</evidence>